<feature type="domain" description="Enoyl reductase (ER)" evidence="7">
    <location>
        <begin position="12"/>
        <end position="364"/>
    </location>
</feature>
<dbReference type="Pfam" id="PF00107">
    <property type="entry name" value="ADH_zinc_N"/>
    <property type="match status" value="1"/>
</dbReference>
<organism evidence="8 9">
    <name type="scientific">Pseudonocardia xishanensis</name>
    <dbReference type="NCBI Taxonomy" id="630995"/>
    <lineage>
        <taxon>Bacteria</taxon>
        <taxon>Bacillati</taxon>
        <taxon>Actinomycetota</taxon>
        <taxon>Actinomycetes</taxon>
        <taxon>Pseudonocardiales</taxon>
        <taxon>Pseudonocardiaceae</taxon>
        <taxon>Pseudonocardia</taxon>
    </lineage>
</organism>
<dbReference type="RefSeq" id="WP_345413630.1">
    <property type="nucleotide sequence ID" value="NZ_BAABGT010000019.1"/>
</dbReference>
<dbReference type="SUPFAM" id="SSF51735">
    <property type="entry name" value="NAD(P)-binding Rossmann-fold domains"/>
    <property type="match status" value="1"/>
</dbReference>
<evidence type="ECO:0000256" key="4">
    <source>
        <dbReference type="ARBA" id="ARBA00023002"/>
    </source>
</evidence>
<dbReference type="SMART" id="SM00829">
    <property type="entry name" value="PKS_ER"/>
    <property type="match status" value="1"/>
</dbReference>
<dbReference type="InterPro" id="IPR002328">
    <property type="entry name" value="ADH_Zn_CS"/>
</dbReference>
<dbReference type="InterPro" id="IPR013149">
    <property type="entry name" value="ADH-like_C"/>
</dbReference>
<keyword evidence="9" id="KW-1185">Reference proteome</keyword>
<dbReference type="InterPro" id="IPR011032">
    <property type="entry name" value="GroES-like_sf"/>
</dbReference>
<dbReference type="SUPFAM" id="SSF50129">
    <property type="entry name" value="GroES-like"/>
    <property type="match status" value="1"/>
</dbReference>
<comment type="similarity">
    <text evidence="1 6">Belongs to the zinc-containing alcohol dehydrogenase family.</text>
</comment>
<reference evidence="9" key="1">
    <citation type="journal article" date="2019" name="Int. J. Syst. Evol. Microbiol.">
        <title>The Global Catalogue of Microorganisms (GCM) 10K type strain sequencing project: providing services to taxonomists for standard genome sequencing and annotation.</title>
        <authorList>
            <consortium name="The Broad Institute Genomics Platform"/>
            <consortium name="The Broad Institute Genome Sequencing Center for Infectious Disease"/>
            <person name="Wu L."/>
            <person name="Ma J."/>
        </authorList>
    </citation>
    <scope>NUCLEOTIDE SEQUENCE [LARGE SCALE GENOMIC DNA]</scope>
    <source>
        <strain evidence="9">JCM 17906</strain>
    </source>
</reference>
<evidence type="ECO:0000256" key="6">
    <source>
        <dbReference type="RuleBase" id="RU361277"/>
    </source>
</evidence>
<evidence type="ECO:0000256" key="2">
    <source>
        <dbReference type="ARBA" id="ARBA00022723"/>
    </source>
</evidence>
<keyword evidence="3 6" id="KW-0862">Zinc</keyword>
<comment type="cofactor">
    <cofactor evidence="6">
        <name>Zn(2+)</name>
        <dbReference type="ChEBI" id="CHEBI:29105"/>
    </cofactor>
</comment>
<accession>A0ABP8RJA5</accession>
<dbReference type="InterPro" id="IPR020843">
    <property type="entry name" value="ER"/>
</dbReference>
<evidence type="ECO:0000313" key="9">
    <source>
        <dbReference type="Proteomes" id="UP001501598"/>
    </source>
</evidence>
<dbReference type="Gene3D" id="3.40.50.720">
    <property type="entry name" value="NAD(P)-binding Rossmann-like Domain"/>
    <property type="match status" value="1"/>
</dbReference>
<sequence length="378" mass="39361">MGTSGTAAVLRHPRERLLLEEVEIADPREDEVLVAIAASGVCASDVHLADGTLEIPGLGGYPLPIVPGHEAAGVVEQVGSAVRTVQPGDHVIINIYPGCGRCRPCVLGRAAECSEVRPGALPGGGSRLTSNGATVHQMSSCSSFAERTVVPQRGCVKIPPEMPLDRACLIGCGVATGFAAVFHVADVRPGDSVLVLGVGGVGLNVVQSAVLAGARTVVAVDLGATRLDKAKEFGATHVLDASSATWTTAVREIVAGGVDHGFEVVSTPTTVRQVYDATRDGGMVTVVGLAPPGSTVALPTVPSKTFTRGGLRWARPASDFRALVDLYLAGRFKLDELVTDERPMREVNEVMDSMRRGLPGRTILTNEEVLLNSRARGG</sequence>
<evidence type="ECO:0000313" key="8">
    <source>
        <dbReference type="EMBL" id="GAA4540194.1"/>
    </source>
</evidence>
<keyword evidence="5" id="KW-0520">NAD</keyword>
<evidence type="ECO:0000256" key="5">
    <source>
        <dbReference type="ARBA" id="ARBA00023027"/>
    </source>
</evidence>
<comment type="caution">
    <text evidence="8">The sequence shown here is derived from an EMBL/GenBank/DDBJ whole genome shotgun (WGS) entry which is preliminary data.</text>
</comment>
<dbReference type="Pfam" id="PF08240">
    <property type="entry name" value="ADH_N"/>
    <property type="match status" value="1"/>
</dbReference>
<dbReference type="Proteomes" id="UP001501598">
    <property type="component" value="Unassembled WGS sequence"/>
</dbReference>
<keyword evidence="4" id="KW-0560">Oxidoreductase</keyword>
<dbReference type="PANTHER" id="PTHR43880">
    <property type="entry name" value="ALCOHOL DEHYDROGENASE"/>
    <property type="match status" value="1"/>
</dbReference>
<dbReference type="InterPro" id="IPR013154">
    <property type="entry name" value="ADH-like_N"/>
</dbReference>
<dbReference type="PROSITE" id="PS00059">
    <property type="entry name" value="ADH_ZINC"/>
    <property type="match status" value="1"/>
</dbReference>
<evidence type="ECO:0000259" key="7">
    <source>
        <dbReference type="SMART" id="SM00829"/>
    </source>
</evidence>
<dbReference type="EMBL" id="BAABGT010000019">
    <property type="protein sequence ID" value="GAA4540194.1"/>
    <property type="molecule type" value="Genomic_DNA"/>
</dbReference>
<name>A0ABP8RJA5_9PSEU</name>
<dbReference type="PANTHER" id="PTHR43880:SF12">
    <property type="entry name" value="ALCOHOL DEHYDROGENASE CLASS-3"/>
    <property type="match status" value="1"/>
</dbReference>
<evidence type="ECO:0000256" key="1">
    <source>
        <dbReference type="ARBA" id="ARBA00008072"/>
    </source>
</evidence>
<proteinExistence type="inferred from homology"/>
<keyword evidence="2 6" id="KW-0479">Metal-binding</keyword>
<gene>
    <name evidence="8" type="ORF">GCM10023175_12530</name>
</gene>
<dbReference type="InterPro" id="IPR036291">
    <property type="entry name" value="NAD(P)-bd_dom_sf"/>
</dbReference>
<dbReference type="Gene3D" id="3.90.180.10">
    <property type="entry name" value="Medium-chain alcohol dehydrogenases, catalytic domain"/>
    <property type="match status" value="1"/>
</dbReference>
<evidence type="ECO:0000256" key="3">
    <source>
        <dbReference type="ARBA" id="ARBA00022833"/>
    </source>
</evidence>
<protein>
    <submittedName>
        <fullName evidence="8">Zn-dependent alcohol dehydrogenase</fullName>
    </submittedName>
</protein>